<dbReference type="NCBIfam" id="TIGR00229">
    <property type="entry name" value="sensory_box"/>
    <property type="match status" value="1"/>
</dbReference>
<dbReference type="PROSITE" id="PS50110">
    <property type="entry name" value="RESPONSE_REGULATORY"/>
    <property type="match status" value="1"/>
</dbReference>
<dbReference type="Pfam" id="PF13426">
    <property type="entry name" value="PAS_9"/>
    <property type="match status" value="1"/>
</dbReference>
<dbReference type="PROSITE" id="PS50112">
    <property type="entry name" value="PAS"/>
    <property type="match status" value="1"/>
</dbReference>
<dbReference type="CDD" id="cd00156">
    <property type="entry name" value="REC"/>
    <property type="match status" value="1"/>
</dbReference>
<dbReference type="Gene3D" id="3.30.565.10">
    <property type="entry name" value="Histidine kinase-like ATPase, C-terminal domain"/>
    <property type="match status" value="1"/>
</dbReference>
<evidence type="ECO:0000259" key="7">
    <source>
        <dbReference type="PROSITE" id="PS50112"/>
    </source>
</evidence>
<dbReference type="Gene3D" id="3.40.50.2300">
    <property type="match status" value="1"/>
</dbReference>
<feature type="domain" description="Histidine kinase" evidence="5">
    <location>
        <begin position="245"/>
        <end position="457"/>
    </location>
</feature>
<feature type="domain" description="PAS" evidence="7">
    <location>
        <begin position="128"/>
        <end position="178"/>
    </location>
</feature>
<dbReference type="InterPro" id="IPR036890">
    <property type="entry name" value="HATPase_C_sf"/>
</dbReference>
<dbReference type="SMART" id="SM00387">
    <property type="entry name" value="HATPase_c"/>
    <property type="match status" value="1"/>
</dbReference>
<comment type="catalytic activity">
    <reaction evidence="1">
        <text>ATP + protein L-histidine = ADP + protein N-phospho-L-histidine.</text>
        <dbReference type="EC" id="2.7.13.3"/>
    </reaction>
</comment>
<dbReference type="PRINTS" id="PR00344">
    <property type="entry name" value="BCTRLSENSOR"/>
</dbReference>
<comment type="caution">
    <text evidence="8">The sequence shown here is derived from an EMBL/GenBank/DDBJ whole genome shotgun (WGS) entry which is preliminary data.</text>
</comment>
<dbReference type="InterPro" id="IPR004358">
    <property type="entry name" value="Sig_transdc_His_kin-like_C"/>
</dbReference>
<dbReference type="EC" id="2.7.13.3" evidence="2"/>
<dbReference type="SMART" id="SM00091">
    <property type="entry name" value="PAS"/>
    <property type="match status" value="2"/>
</dbReference>
<evidence type="ECO:0000256" key="1">
    <source>
        <dbReference type="ARBA" id="ARBA00000085"/>
    </source>
</evidence>
<dbReference type="SUPFAM" id="SSF52172">
    <property type="entry name" value="CheY-like"/>
    <property type="match status" value="1"/>
</dbReference>
<dbReference type="InterPro" id="IPR035965">
    <property type="entry name" value="PAS-like_dom_sf"/>
</dbReference>
<dbReference type="InterPro" id="IPR000014">
    <property type="entry name" value="PAS"/>
</dbReference>
<evidence type="ECO:0000313" key="8">
    <source>
        <dbReference type="EMBL" id="PMP68744.1"/>
    </source>
</evidence>
<dbReference type="SMART" id="SM00448">
    <property type="entry name" value="REC"/>
    <property type="match status" value="1"/>
</dbReference>
<evidence type="ECO:0000259" key="5">
    <source>
        <dbReference type="PROSITE" id="PS50109"/>
    </source>
</evidence>
<proteinExistence type="predicted"/>
<dbReference type="AlphaFoldDB" id="A0A2N7PQ17"/>
<sequence>MEIRFDEILDRFDTGILIVNREYFIIYANKKAKEIFNLDLSSSPTCYFLFHQYSDPCESCVKEYLSPEKPQIKITLSLGKKSYFIEYNYFSEDKIIILVRDINEETYYKSSYFKLLENLPLLVIFIKKGKIKYLNSFFEKNLGYTKQELLDKNFTELVVSSEEKFGIEKIINEVLVGEKEEEIMLNLINKEGKSKTYLGKCFAMKDIDEEKILVITGMDVTEFLDLRQRLDSIHKTQSFGSFLKSMVHDFNNILQQVRNYLKDVEKNLNNPQKIKKYLNLTEKTLSSWIDLNKLLLDYTKEFREIEEKRTEIISFMKNNLELFQLIAGSHIFIQLDFNYLSSAWVPGDESFWRYIFLNFISNAKDAIEGEGTISLILRTKTEEGKKYLLVFIKDTGCGIPEEYLDKIFQPFFTTKEKSSGLGLFLVKSHINNIGGKIEVESEVGKGTIFKVYVPLVEVKKIEKEKKKPEETYIILVEDEEETRKNLKEILETEGYKVYVFSSGKEVKENLSEIERADLLISDLHLPDIKGGELYQILKQKFPNIDVIFLTGDIFGLAELPSNRVILKPFSINDLFLKIKELLQ</sequence>
<dbReference type="PROSITE" id="PS50109">
    <property type="entry name" value="HIS_KIN"/>
    <property type="match status" value="1"/>
</dbReference>
<name>A0A2N7PQ17_9BACT</name>
<dbReference type="CDD" id="cd00130">
    <property type="entry name" value="PAS"/>
    <property type="match status" value="1"/>
</dbReference>
<dbReference type="SUPFAM" id="SSF55874">
    <property type="entry name" value="ATPase domain of HSP90 chaperone/DNA topoisomerase II/histidine kinase"/>
    <property type="match status" value="1"/>
</dbReference>
<dbReference type="PANTHER" id="PTHR43547:SF2">
    <property type="entry name" value="HYBRID SIGNAL TRANSDUCTION HISTIDINE KINASE C"/>
    <property type="match status" value="1"/>
</dbReference>
<accession>A0A2N7PQ17</accession>
<evidence type="ECO:0000313" key="9">
    <source>
        <dbReference type="Proteomes" id="UP000235460"/>
    </source>
</evidence>
<evidence type="ECO:0000256" key="3">
    <source>
        <dbReference type="ARBA" id="ARBA00022553"/>
    </source>
</evidence>
<gene>
    <name evidence="8" type="ORF">C0190_01070</name>
</gene>
<dbReference type="GO" id="GO:0000155">
    <property type="term" value="F:phosphorelay sensor kinase activity"/>
    <property type="evidence" value="ECO:0007669"/>
    <property type="project" value="TreeGrafter"/>
</dbReference>
<evidence type="ECO:0000256" key="4">
    <source>
        <dbReference type="PROSITE-ProRule" id="PRU00169"/>
    </source>
</evidence>
<dbReference type="Pfam" id="PF00072">
    <property type="entry name" value="Response_reg"/>
    <property type="match status" value="1"/>
</dbReference>
<dbReference type="EMBL" id="PNIK01000015">
    <property type="protein sequence ID" value="PMP68744.1"/>
    <property type="molecule type" value="Genomic_DNA"/>
</dbReference>
<dbReference type="Pfam" id="PF13188">
    <property type="entry name" value="PAS_8"/>
    <property type="match status" value="1"/>
</dbReference>
<feature type="modified residue" description="4-aspartylphosphate" evidence="4">
    <location>
        <position position="522"/>
    </location>
</feature>
<organism evidence="8 9">
    <name type="scientific">Thermodesulfobacterium geofontis</name>
    <dbReference type="NCBI Taxonomy" id="1295609"/>
    <lineage>
        <taxon>Bacteria</taxon>
        <taxon>Pseudomonadati</taxon>
        <taxon>Thermodesulfobacteriota</taxon>
        <taxon>Thermodesulfobacteria</taxon>
        <taxon>Thermodesulfobacteriales</taxon>
        <taxon>Thermodesulfobacteriaceae</taxon>
        <taxon>Thermodesulfobacterium</taxon>
    </lineage>
</organism>
<dbReference type="PANTHER" id="PTHR43547">
    <property type="entry name" value="TWO-COMPONENT HISTIDINE KINASE"/>
    <property type="match status" value="1"/>
</dbReference>
<keyword evidence="3 4" id="KW-0597">Phosphoprotein</keyword>
<evidence type="ECO:0000259" key="6">
    <source>
        <dbReference type="PROSITE" id="PS50110"/>
    </source>
</evidence>
<protein>
    <recommendedName>
        <fullName evidence="2">histidine kinase</fullName>
        <ecNumber evidence="2">2.7.13.3</ecNumber>
    </recommendedName>
</protein>
<dbReference type="SUPFAM" id="SSF55785">
    <property type="entry name" value="PYP-like sensor domain (PAS domain)"/>
    <property type="match status" value="1"/>
</dbReference>
<reference evidence="8 9" key="1">
    <citation type="submission" date="2018-01" db="EMBL/GenBank/DDBJ databases">
        <title>Metagenomic assembled genomes from two thermal pools in the Uzon Caldera, Kamchatka, Russia.</title>
        <authorList>
            <person name="Wilkins L."/>
            <person name="Ettinger C."/>
        </authorList>
    </citation>
    <scope>NUCLEOTIDE SEQUENCE [LARGE SCALE GENOMIC DNA]</scope>
    <source>
        <strain evidence="8">ZAV-08</strain>
    </source>
</reference>
<feature type="domain" description="Response regulatory" evidence="6">
    <location>
        <begin position="472"/>
        <end position="582"/>
    </location>
</feature>
<evidence type="ECO:0000256" key="2">
    <source>
        <dbReference type="ARBA" id="ARBA00012438"/>
    </source>
</evidence>
<dbReference type="Gene3D" id="1.10.287.130">
    <property type="match status" value="1"/>
</dbReference>
<dbReference type="InterPro" id="IPR005467">
    <property type="entry name" value="His_kinase_dom"/>
</dbReference>
<dbReference type="InterPro" id="IPR003594">
    <property type="entry name" value="HATPase_dom"/>
</dbReference>
<dbReference type="InterPro" id="IPR011006">
    <property type="entry name" value="CheY-like_superfamily"/>
</dbReference>
<dbReference type="InterPro" id="IPR001789">
    <property type="entry name" value="Sig_transdc_resp-reg_receiver"/>
</dbReference>
<dbReference type="Gene3D" id="3.30.450.20">
    <property type="entry name" value="PAS domain"/>
    <property type="match status" value="1"/>
</dbReference>
<dbReference type="Proteomes" id="UP000235460">
    <property type="component" value="Unassembled WGS sequence"/>
</dbReference>
<dbReference type="Pfam" id="PF02518">
    <property type="entry name" value="HATPase_c"/>
    <property type="match status" value="1"/>
</dbReference>